<dbReference type="RefSeq" id="WP_051437381.1">
    <property type="nucleotide sequence ID" value="NZ_PHNE01000001.1"/>
</dbReference>
<dbReference type="SUPFAM" id="SSF81665">
    <property type="entry name" value="Calcium ATPase, transmembrane domain M"/>
    <property type="match status" value="1"/>
</dbReference>
<evidence type="ECO:0000256" key="6">
    <source>
        <dbReference type="ARBA" id="ARBA00022741"/>
    </source>
</evidence>
<dbReference type="PROSITE" id="PS00154">
    <property type="entry name" value="ATPASE_E1_E2"/>
    <property type="match status" value="1"/>
</dbReference>
<keyword evidence="8" id="KW-0460">Magnesium</keyword>
<dbReference type="GO" id="GO:0005391">
    <property type="term" value="F:P-type sodium:potassium-exchanging transporter activity"/>
    <property type="evidence" value="ECO:0007669"/>
    <property type="project" value="TreeGrafter"/>
</dbReference>
<dbReference type="SUPFAM" id="SSF81653">
    <property type="entry name" value="Calcium ATPase, transduction domain A"/>
    <property type="match status" value="1"/>
</dbReference>
<dbReference type="Gene3D" id="1.20.1110.10">
    <property type="entry name" value="Calcium-transporting ATPase, transmembrane domain"/>
    <property type="match status" value="1"/>
</dbReference>
<evidence type="ECO:0000313" key="14">
    <source>
        <dbReference type="EMBL" id="PPE05990.1"/>
    </source>
</evidence>
<keyword evidence="9" id="KW-1278">Translocase</keyword>
<dbReference type="GO" id="GO:0016887">
    <property type="term" value="F:ATP hydrolysis activity"/>
    <property type="evidence" value="ECO:0007669"/>
    <property type="project" value="InterPro"/>
</dbReference>
<dbReference type="Gene3D" id="3.40.1110.10">
    <property type="entry name" value="Calcium-transporting ATPase, cytoplasmic domain N"/>
    <property type="match status" value="1"/>
</dbReference>
<dbReference type="PANTHER" id="PTHR43294:SF21">
    <property type="entry name" value="CATION TRANSPORTING ATPASE"/>
    <property type="match status" value="1"/>
</dbReference>
<keyword evidence="5 12" id="KW-0812">Transmembrane</keyword>
<evidence type="ECO:0000256" key="11">
    <source>
        <dbReference type="ARBA" id="ARBA00023136"/>
    </source>
</evidence>
<evidence type="ECO:0000259" key="13">
    <source>
        <dbReference type="SMART" id="SM00831"/>
    </source>
</evidence>
<evidence type="ECO:0000256" key="2">
    <source>
        <dbReference type="ARBA" id="ARBA00005675"/>
    </source>
</evidence>
<dbReference type="FunFam" id="3.40.50.1000:FF:000001">
    <property type="entry name" value="Phospholipid-transporting ATPase IC"/>
    <property type="match status" value="1"/>
</dbReference>
<keyword evidence="4" id="KW-0597">Phosphoprotein</keyword>
<dbReference type="PRINTS" id="PR00119">
    <property type="entry name" value="CATATPASE"/>
</dbReference>
<reference evidence="14 15" key="1">
    <citation type="submission" date="2017-11" db="EMBL/GenBank/DDBJ databases">
        <title>Genome sequence of Entomoplasma lucivorax PIPN-2 (ATCC 49196).</title>
        <authorList>
            <person name="Lo W.-S."/>
            <person name="Gasparich G.E."/>
            <person name="Kuo C.-H."/>
        </authorList>
    </citation>
    <scope>NUCLEOTIDE SEQUENCE [LARGE SCALE GENOMIC DNA]</scope>
    <source>
        <strain evidence="14 15">PIPN-2</strain>
    </source>
</reference>
<feature type="transmembrane region" description="Helical" evidence="12">
    <location>
        <begin position="852"/>
        <end position="870"/>
    </location>
</feature>
<dbReference type="InterPro" id="IPR006068">
    <property type="entry name" value="ATPase_P-typ_cation-transptr_C"/>
</dbReference>
<dbReference type="InterPro" id="IPR001757">
    <property type="entry name" value="P_typ_ATPase"/>
</dbReference>
<evidence type="ECO:0000256" key="7">
    <source>
        <dbReference type="ARBA" id="ARBA00022840"/>
    </source>
</evidence>
<keyword evidence="11 12" id="KW-0472">Membrane</keyword>
<dbReference type="Gene3D" id="2.70.150.10">
    <property type="entry name" value="Calcium-transporting ATPase, cytoplasmic transduction domain A"/>
    <property type="match status" value="1"/>
</dbReference>
<dbReference type="InterPro" id="IPR023214">
    <property type="entry name" value="HAD_sf"/>
</dbReference>
<feature type="transmembrane region" description="Helical" evidence="12">
    <location>
        <begin position="699"/>
        <end position="718"/>
    </location>
</feature>
<keyword evidence="6" id="KW-0547">Nucleotide-binding</keyword>
<name>A0A2S5RFA1_9MOLU</name>
<comment type="similarity">
    <text evidence="2">Belongs to the cation transport ATPase (P-type) (TC 3.A.3) family. Type IIA subfamily.</text>
</comment>
<dbReference type="InterPro" id="IPR023298">
    <property type="entry name" value="ATPase_P-typ_TM_dom_sf"/>
</dbReference>
<dbReference type="Pfam" id="PF13246">
    <property type="entry name" value="Cation_ATPase"/>
    <property type="match status" value="1"/>
</dbReference>
<dbReference type="Pfam" id="PF00690">
    <property type="entry name" value="Cation_ATPase_N"/>
    <property type="match status" value="1"/>
</dbReference>
<sequence length="925" mass="103366">MNQNISDTNSKKIIETDRKWYQLSDKKIAKIYKTNLSIGLTEQEATERLKKYGPNCLPSSKKPNIFVIFLKTFLDPLCIIMALAGLITIIAGIINQEMSIPDVAGLCIIGLIIITNSLISTYQEIKSMNYISSLGNKEEILISVLRDGVIKQVNVEFLVPGDVVYSKLGEFIPADLRIVDQSVLKIDESSLTGESEPVEKSAEVIKEDNLVISDQKNIAFMSTMILEGKLVGLVLNTGLDSEIGKIASKITTHKTNRTPLEKKIKALTIRIGIIALIFGALLLAFSLFIRDELPVALQAWNTLLLLAVSAAISVIPESLTIIVKLCMMIATKKMDKNNVQVKNPKSIETLGNVNVICSDKTGTLTQNKMHVDQFFVDFKYHPNPSQITKNKHFLTAFALCNDAITNPDNQILGGATEVAIVKFLEQQKINYLNLKKLYPRVDEIPFDSKRKMMTTVHKNKNHFTSYTKGAFDYLLANSTQKIIDGEISALTAEDRTTIENQAFEFARKGMRVLGIAFKNLKSLDDEYENDLIFIGAVAIIDPPRPEVKEAIKTANDAGVRVVMITGDHKITAQEIAQRLGIYTEKYNQVITGAEIDTLSQEELSEKIKSTNVFARVSPEHKAVIVKLLQEQKNIVAMTGDGINDTPSIVKADVGIAMGISGTEVTREVSDVILKDDNFKSIVYGVRAGRNVYEKIKYSISFLIAANISQVLTILFILLVNKGVALNSVNILFHIFVIETIVAIPIGMGYDRKGVMWNPPPSHKKESLLKGIKMQIIITTTLSSLFAILNYEFAKFFTDNDILAQEFGKTGVYISIMFAPIVYSFLYNNFFLPINQKGLLIKKKEKFILNKRLLIFSFLALFLAIITLVPVEQINKFFDFSTIGLPAGLIAIFVTNTILTILSIWLTYQGYIKVKNWWWNKKSHEK</sequence>
<dbReference type="GO" id="GO:0005524">
    <property type="term" value="F:ATP binding"/>
    <property type="evidence" value="ECO:0007669"/>
    <property type="project" value="UniProtKB-KW"/>
</dbReference>
<dbReference type="FunFam" id="3.40.50.1000:FF:000028">
    <property type="entry name" value="Calcium-transporting P-type ATPase, putative"/>
    <property type="match status" value="1"/>
</dbReference>
<dbReference type="InterPro" id="IPR004014">
    <property type="entry name" value="ATPase_P-typ_cation-transptr_N"/>
</dbReference>
<keyword evidence="15" id="KW-1185">Reference proteome</keyword>
<dbReference type="GO" id="GO:0030007">
    <property type="term" value="P:intracellular potassium ion homeostasis"/>
    <property type="evidence" value="ECO:0007669"/>
    <property type="project" value="TreeGrafter"/>
</dbReference>
<dbReference type="InterPro" id="IPR044492">
    <property type="entry name" value="P_typ_ATPase_HD_dom"/>
</dbReference>
<feature type="transmembrane region" description="Helical" evidence="12">
    <location>
        <begin position="267"/>
        <end position="289"/>
    </location>
</feature>
<protein>
    <submittedName>
        <fullName evidence="14">Cation-transporting ATPase</fullName>
    </submittedName>
</protein>
<dbReference type="InterPro" id="IPR059000">
    <property type="entry name" value="ATPase_P-type_domA"/>
</dbReference>
<dbReference type="GO" id="GO:0036376">
    <property type="term" value="P:sodium ion export across plasma membrane"/>
    <property type="evidence" value="ECO:0007669"/>
    <property type="project" value="TreeGrafter"/>
</dbReference>
<dbReference type="InterPro" id="IPR050510">
    <property type="entry name" value="Cation_transp_ATPase_P-type"/>
</dbReference>
<keyword evidence="10 12" id="KW-1133">Transmembrane helix</keyword>
<evidence type="ECO:0000256" key="5">
    <source>
        <dbReference type="ARBA" id="ARBA00022692"/>
    </source>
</evidence>
<feature type="transmembrane region" description="Helical" evidence="12">
    <location>
        <begin position="882"/>
        <end position="907"/>
    </location>
</feature>
<feature type="domain" description="Cation-transporting P-type ATPase N-terminal" evidence="13">
    <location>
        <begin position="19"/>
        <end position="93"/>
    </location>
</feature>
<dbReference type="EMBL" id="PHNE01000001">
    <property type="protein sequence ID" value="PPE05990.1"/>
    <property type="molecule type" value="Genomic_DNA"/>
</dbReference>
<feature type="transmembrane region" description="Helical" evidence="12">
    <location>
        <begin position="100"/>
        <end position="119"/>
    </location>
</feature>
<dbReference type="Pfam" id="PF00122">
    <property type="entry name" value="E1-E2_ATPase"/>
    <property type="match status" value="1"/>
</dbReference>
<dbReference type="InterPro" id="IPR008250">
    <property type="entry name" value="ATPase_P-typ_transduc_dom_A_sf"/>
</dbReference>
<feature type="transmembrane region" description="Helical" evidence="12">
    <location>
        <begin position="810"/>
        <end position="831"/>
    </location>
</feature>
<keyword evidence="3" id="KW-1003">Cell membrane</keyword>
<feature type="transmembrane region" description="Helical" evidence="12">
    <location>
        <begin position="68"/>
        <end position="94"/>
    </location>
</feature>
<feature type="transmembrane region" description="Helical" evidence="12">
    <location>
        <begin position="730"/>
        <end position="749"/>
    </location>
</feature>
<dbReference type="InterPro" id="IPR036412">
    <property type="entry name" value="HAD-like_sf"/>
</dbReference>
<evidence type="ECO:0000256" key="10">
    <source>
        <dbReference type="ARBA" id="ARBA00022989"/>
    </source>
</evidence>
<comment type="subcellular location">
    <subcellularLocation>
        <location evidence="1">Cell membrane</location>
        <topology evidence="1">Multi-pass membrane protein</topology>
    </subcellularLocation>
</comment>
<dbReference type="AlphaFoldDB" id="A0A2S5RFA1"/>
<accession>A0A2S5RFA1</accession>
<evidence type="ECO:0000256" key="3">
    <source>
        <dbReference type="ARBA" id="ARBA00022475"/>
    </source>
</evidence>
<evidence type="ECO:0000256" key="4">
    <source>
        <dbReference type="ARBA" id="ARBA00022553"/>
    </source>
</evidence>
<dbReference type="SUPFAM" id="SSF56784">
    <property type="entry name" value="HAD-like"/>
    <property type="match status" value="1"/>
</dbReference>
<dbReference type="Gene3D" id="3.40.50.1000">
    <property type="entry name" value="HAD superfamily/HAD-like"/>
    <property type="match status" value="1"/>
</dbReference>
<comment type="caution">
    <text evidence="14">The sequence shown here is derived from an EMBL/GenBank/DDBJ whole genome shotgun (WGS) entry which is preliminary data.</text>
</comment>
<dbReference type="GO" id="GO:0006883">
    <property type="term" value="P:intracellular sodium ion homeostasis"/>
    <property type="evidence" value="ECO:0007669"/>
    <property type="project" value="TreeGrafter"/>
</dbReference>
<dbReference type="NCBIfam" id="TIGR01494">
    <property type="entry name" value="ATPase_P-type"/>
    <property type="match status" value="2"/>
</dbReference>
<dbReference type="PRINTS" id="PR00120">
    <property type="entry name" value="HATPASE"/>
</dbReference>
<proteinExistence type="inferred from homology"/>
<dbReference type="SFLD" id="SFLDF00027">
    <property type="entry name" value="p-type_atpase"/>
    <property type="match status" value="1"/>
</dbReference>
<dbReference type="SFLD" id="SFLDS00003">
    <property type="entry name" value="Haloacid_Dehalogenase"/>
    <property type="match status" value="1"/>
</dbReference>
<dbReference type="Pfam" id="PF00689">
    <property type="entry name" value="Cation_ATPase_C"/>
    <property type="match status" value="1"/>
</dbReference>
<gene>
    <name evidence="14" type="primary">ctp</name>
    <name evidence="14" type="ORF">ELUCI_v1c02810</name>
</gene>
<dbReference type="GO" id="GO:1990573">
    <property type="term" value="P:potassium ion import across plasma membrane"/>
    <property type="evidence" value="ECO:0007669"/>
    <property type="project" value="TreeGrafter"/>
</dbReference>
<dbReference type="SFLD" id="SFLDG00002">
    <property type="entry name" value="C1.7:_P-type_atpase_like"/>
    <property type="match status" value="1"/>
</dbReference>
<dbReference type="GO" id="GO:1902600">
    <property type="term" value="P:proton transmembrane transport"/>
    <property type="evidence" value="ECO:0007669"/>
    <property type="project" value="TreeGrafter"/>
</dbReference>
<feature type="transmembrane region" description="Helical" evidence="12">
    <location>
        <begin position="770"/>
        <end position="790"/>
    </location>
</feature>
<evidence type="ECO:0000256" key="8">
    <source>
        <dbReference type="ARBA" id="ARBA00022842"/>
    </source>
</evidence>
<organism evidence="14 15">
    <name type="scientific">Williamsoniiplasma lucivorax</name>
    <dbReference type="NCBI Taxonomy" id="209274"/>
    <lineage>
        <taxon>Bacteria</taxon>
        <taxon>Bacillati</taxon>
        <taxon>Mycoplasmatota</taxon>
        <taxon>Mollicutes</taxon>
        <taxon>Entomoplasmatales</taxon>
        <taxon>Williamsoniiplasma</taxon>
    </lineage>
</organism>
<evidence type="ECO:0000313" key="15">
    <source>
        <dbReference type="Proteomes" id="UP000237865"/>
    </source>
</evidence>
<dbReference type="Proteomes" id="UP000237865">
    <property type="component" value="Unassembled WGS sequence"/>
</dbReference>
<dbReference type="PANTHER" id="PTHR43294">
    <property type="entry name" value="SODIUM/POTASSIUM-TRANSPORTING ATPASE SUBUNIT ALPHA"/>
    <property type="match status" value="1"/>
</dbReference>
<dbReference type="SMART" id="SM00831">
    <property type="entry name" value="Cation_ATPase_N"/>
    <property type="match status" value="1"/>
</dbReference>
<evidence type="ECO:0000256" key="9">
    <source>
        <dbReference type="ARBA" id="ARBA00022967"/>
    </source>
</evidence>
<evidence type="ECO:0000256" key="12">
    <source>
        <dbReference type="SAM" id="Phobius"/>
    </source>
</evidence>
<dbReference type="InterPro" id="IPR023299">
    <property type="entry name" value="ATPase_P-typ_cyto_dom_N"/>
</dbReference>
<dbReference type="FunFam" id="2.70.150.10:FF:000160">
    <property type="entry name" value="Sarcoplasmic/endoplasmic reticulum calcium ATPase 1"/>
    <property type="match status" value="1"/>
</dbReference>
<evidence type="ECO:0000256" key="1">
    <source>
        <dbReference type="ARBA" id="ARBA00004651"/>
    </source>
</evidence>
<dbReference type="STRING" id="1399797.GCA_000518285_01718"/>
<dbReference type="SUPFAM" id="SSF81660">
    <property type="entry name" value="Metal cation-transporting ATPase, ATP-binding domain N"/>
    <property type="match status" value="1"/>
</dbReference>
<dbReference type="InterPro" id="IPR018303">
    <property type="entry name" value="ATPase_P-typ_P_site"/>
</dbReference>
<dbReference type="GO" id="GO:0005886">
    <property type="term" value="C:plasma membrane"/>
    <property type="evidence" value="ECO:0007669"/>
    <property type="project" value="UniProtKB-SubCell"/>
</dbReference>
<keyword evidence="7" id="KW-0067">ATP-binding</keyword>
<feature type="transmembrane region" description="Helical" evidence="12">
    <location>
        <begin position="301"/>
        <end position="326"/>
    </location>
</feature>